<dbReference type="GeneID" id="28840053"/>
<keyword evidence="8" id="KW-1185">Reference proteome</keyword>
<protein>
    <recommendedName>
        <fullName evidence="6">TATA element modulatory factor 1 TATA binding domain-containing protein</fullName>
    </recommendedName>
</protein>
<feature type="domain" description="TATA element modulatory factor 1 TATA binding" evidence="6">
    <location>
        <begin position="730"/>
        <end position="843"/>
    </location>
</feature>
<name>A0A1B8GHG2_9PEZI</name>
<dbReference type="InterPro" id="IPR022091">
    <property type="entry name" value="TMF_TATA-bd"/>
</dbReference>
<dbReference type="AlphaFoldDB" id="A0A1B8GHG2"/>
<feature type="coiled-coil region" evidence="4">
    <location>
        <begin position="310"/>
        <end position="447"/>
    </location>
</feature>
<feature type="compositionally biased region" description="Low complexity" evidence="5">
    <location>
        <begin position="94"/>
        <end position="113"/>
    </location>
</feature>
<feature type="compositionally biased region" description="Polar residues" evidence="5">
    <location>
        <begin position="55"/>
        <end position="67"/>
    </location>
</feature>
<proteinExistence type="predicted"/>
<feature type="compositionally biased region" description="Low complexity" evidence="5">
    <location>
        <begin position="35"/>
        <end position="51"/>
    </location>
</feature>
<dbReference type="GO" id="GO:0005794">
    <property type="term" value="C:Golgi apparatus"/>
    <property type="evidence" value="ECO:0007669"/>
    <property type="project" value="UniProtKB-SubCell"/>
</dbReference>
<dbReference type="InterPro" id="IPR022092">
    <property type="entry name" value="TMF_DNA-bd"/>
</dbReference>
<organism evidence="7 8">
    <name type="scientific">Pseudogymnoascus verrucosus</name>
    <dbReference type="NCBI Taxonomy" id="342668"/>
    <lineage>
        <taxon>Eukaryota</taxon>
        <taxon>Fungi</taxon>
        <taxon>Dikarya</taxon>
        <taxon>Ascomycota</taxon>
        <taxon>Pezizomycotina</taxon>
        <taxon>Leotiomycetes</taxon>
        <taxon>Thelebolales</taxon>
        <taxon>Thelebolaceae</taxon>
        <taxon>Pseudogymnoascus</taxon>
    </lineage>
</organism>
<evidence type="ECO:0000256" key="5">
    <source>
        <dbReference type="SAM" id="MobiDB-lite"/>
    </source>
</evidence>
<dbReference type="PANTHER" id="PTHR46515:SF1">
    <property type="entry name" value="TATA ELEMENT MODULATORY FACTOR"/>
    <property type="match status" value="1"/>
</dbReference>
<feature type="compositionally biased region" description="Basic and acidic residues" evidence="5">
    <location>
        <begin position="212"/>
        <end position="224"/>
    </location>
</feature>
<gene>
    <name evidence="7" type="ORF">VE01_06667</name>
</gene>
<evidence type="ECO:0000313" key="8">
    <source>
        <dbReference type="Proteomes" id="UP000091956"/>
    </source>
</evidence>
<evidence type="ECO:0000256" key="3">
    <source>
        <dbReference type="ARBA" id="ARBA00023054"/>
    </source>
</evidence>
<dbReference type="EMBL" id="KV460236">
    <property type="protein sequence ID" value="OBT95282.1"/>
    <property type="molecule type" value="Genomic_DNA"/>
</dbReference>
<dbReference type="GO" id="GO:0005783">
    <property type="term" value="C:endoplasmic reticulum"/>
    <property type="evidence" value="ECO:0007669"/>
    <property type="project" value="TreeGrafter"/>
</dbReference>
<reference evidence="8" key="2">
    <citation type="journal article" date="2018" name="Nat. Commun.">
        <title>Extreme sensitivity to ultraviolet light in the fungal pathogen causing white-nose syndrome of bats.</title>
        <authorList>
            <person name="Palmer J.M."/>
            <person name="Drees K.P."/>
            <person name="Foster J.T."/>
            <person name="Lindner D.L."/>
        </authorList>
    </citation>
    <scope>NUCLEOTIDE SEQUENCE [LARGE SCALE GENOMIC DNA]</scope>
    <source>
        <strain evidence="8">UAMH 10579</strain>
    </source>
</reference>
<evidence type="ECO:0000256" key="4">
    <source>
        <dbReference type="SAM" id="Coils"/>
    </source>
</evidence>
<feature type="compositionally biased region" description="Low complexity" evidence="5">
    <location>
        <begin position="668"/>
        <end position="678"/>
    </location>
</feature>
<dbReference type="OrthoDB" id="74178at2759"/>
<dbReference type="PANTHER" id="PTHR46515">
    <property type="entry name" value="TATA ELEMENT MODULATORY FACTOR TMF1"/>
    <property type="match status" value="1"/>
</dbReference>
<feature type="compositionally biased region" description="Low complexity" evidence="5">
    <location>
        <begin position="75"/>
        <end position="84"/>
    </location>
</feature>
<feature type="compositionally biased region" description="Polar residues" evidence="5">
    <location>
        <begin position="190"/>
        <end position="205"/>
    </location>
</feature>
<dbReference type="Pfam" id="PF12329">
    <property type="entry name" value="TMF_DNA_bd"/>
    <property type="match status" value="1"/>
</dbReference>
<dbReference type="Proteomes" id="UP000091956">
    <property type="component" value="Unassembled WGS sequence"/>
</dbReference>
<accession>A0A1B8GHG2</accession>
<keyword evidence="3 4" id="KW-0175">Coiled coil</keyword>
<evidence type="ECO:0000256" key="1">
    <source>
        <dbReference type="ARBA" id="ARBA00004555"/>
    </source>
</evidence>
<reference evidence="7 8" key="1">
    <citation type="submission" date="2016-03" db="EMBL/GenBank/DDBJ databases">
        <title>Comparative genomics of Pseudogymnoascus destructans, the fungus causing white-nose syndrome of bats.</title>
        <authorList>
            <person name="Palmer J.M."/>
            <person name="Drees K.P."/>
            <person name="Foster J.T."/>
            <person name="Lindner D.L."/>
        </authorList>
    </citation>
    <scope>NUCLEOTIDE SEQUENCE [LARGE SCALE GENOMIC DNA]</scope>
    <source>
        <strain evidence="7 8">UAMH 10579</strain>
    </source>
</reference>
<comment type="subcellular location">
    <subcellularLocation>
        <location evidence="1">Golgi apparatus</location>
    </subcellularLocation>
</comment>
<evidence type="ECO:0000313" key="7">
    <source>
        <dbReference type="EMBL" id="OBT95282.1"/>
    </source>
</evidence>
<feature type="coiled-coil region" evidence="4">
    <location>
        <begin position="531"/>
        <end position="593"/>
    </location>
</feature>
<keyword evidence="2" id="KW-0333">Golgi apparatus</keyword>
<feature type="region of interest" description="Disordered" evidence="5">
    <location>
        <begin position="649"/>
        <end position="719"/>
    </location>
</feature>
<sequence>MTTPAKQSSRWGSFLSQAVAGIESNLDNILSGDDVPQTKPAAVVPPAALKVENAPSRSSSANPTSNDRLQERLARAVAAKKMAAQNGGAQTPISNASSRVASPAPASDSPRPSLDVAPRASEEGGSGTKADADTEEKVVPQVNIGSADTDTAVDKDAQAEGRPSGDLGNKTKDDTARVSTDSAPARRSTESQSTTEPKAKTNGNTAVDEPGTTEKRSVADADREEEIHGYIERIDALQAKLQYLAKESSENARKAAAAAPADSFEKKLADKDQQIALLMEEGQKLSNTELKHMTLIKKLRAKGFESEKAAGEVNKTLEKMTKEKATLNERLKRADGIERQLNERHKQVSQMQKDMEAVKAERDAKEAQIGQLKAQLSESASQAKADEVKNIQGQLDAEKKRASNLDEEVSSLKIEKELAEDKLRAQIKELESKAEREVERARAAELEQKGEIQLLESRLEVMRTRAEEISSGATGDAQAKFLRQIETLQTQYSIASENWQGIQTSLTSQVTNLQKERDEAFRRESDIRKKAREMTLRAKSNEDEAESLQTQINDLQQAVTSQKTQLVQLQQKVDEAEAALQKASNAFELEKQTWTSELQQRLEEERNKWKEEAPRSQYNFDRAVSPVASSRMGLTAEYLGLQNLQTRRAGSSRDMLDDLPGVERRMSRPSSSRLPRSSGHVTPKRQDSATLFSPGADASDAPFITMDPDEYFENTASPVDHHHTMNDIMSVSTAGAGPSVQLVERMSAAVRRLENEKISSKEELVRLASQRDEARAEIVSLMQEVEAKRADNARVSELEKEVDAINARYQTTLEMLGEKSEMVEELKADVQDVKAMYRELVENTVK</sequence>
<evidence type="ECO:0000259" key="6">
    <source>
        <dbReference type="Pfam" id="PF12325"/>
    </source>
</evidence>
<feature type="region of interest" description="Disordered" evidence="5">
    <location>
        <begin position="28"/>
        <end position="224"/>
    </location>
</feature>
<dbReference type="InterPro" id="IPR052602">
    <property type="entry name" value="Growth_transcription_reg"/>
</dbReference>
<dbReference type="STRING" id="342668.A0A1B8GHG2"/>
<feature type="coiled-coil region" evidence="4">
    <location>
        <begin position="743"/>
        <end position="843"/>
    </location>
</feature>
<dbReference type="RefSeq" id="XP_018129015.1">
    <property type="nucleotide sequence ID" value="XM_018276108.2"/>
</dbReference>
<dbReference type="Pfam" id="PF12325">
    <property type="entry name" value="TMF_TATA_bd"/>
    <property type="match status" value="1"/>
</dbReference>
<evidence type="ECO:0000256" key="2">
    <source>
        <dbReference type="ARBA" id="ARBA00023034"/>
    </source>
</evidence>